<evidence type="ECO:0000256" key="1">
    <source>
        <dbReference type="SAM" id="Phobius"/>
    </source>
</evidence>
<keyword evidence="1" id="KW-0472">Membrane</keyword>
<keyword evidence="3" id="KW-1185">Reference proteome</keyword>
<dbReference type="AlphaFoldDB" id="A0A2U3P594"/>
<protein>
    <submittedName>
        <fullName evidence="2">Uncharacterized protein</fullName>
    </submittedName>
</protein>
<reference evidence="2 3" key="1">
    <citation type="submission" date="2017-01" db="EMBL/GenBank/DDBJ databases">
        <authorList>
            <consortium name="Urmite Genomes"/>
        </authorList>
    </citation>
    <scope>NUCLEOTIDE SEQUENCE [LARGE SCALE GENOMIC DNA]</scope>
    <source>
        <strain evidence="2 3">AB215</strain>
    </source>
</reference>
<dbReference type="RefSeq" id="WP_077077795.1">
    <property type="nucleotide sequence ID" value="NZ_FUEZ01000003.1"/>
</dbReference>
<accession>A0A2U3P594</accession>
<dbReference type="STRING" id="1841861.GCA_900157365_05301"/>
<organism evidence="2 3">
    <name type="scientific">Mycobacterium numidiamassiliense</name>
    <dbReference type="NCBI Taxonomy" id="1841861"/>
    <lineage>
        <taxon>Bacteria</taxon>
        <taxon>Bacillati</taxon>
        <taxon>Actinomycetota</taxon>
        <taxon>Actinomycetes</taxon>
        <taxon>Mycobacteriales</taxon>
        <taxon>Mycobacteriaceae</taxon>
        <taxon>Mycobacterium</taxon>
    </lineage>
</organism>
<dbReference type="Proteomes" id="UP000240424">
    <property type="component" value="Unassembled WGS sequence"/>
</dbReference>
<evidence type="ECO:0000313" key="3">
    <source>
        <dbReference type="Proteomes" id="UP000240424"/>
    </source>
</evidence>
<proteinExistence type="predicted"/>
<dbReference type="OrthoDB" id="4743695at2"/>
<name>A0A2U3P594_9MYCO</name>
<evidence type="ECO:0000313" key="2">
    <source>
        <dbReference type="EMBL" id="SPM38917.1"/>
    </source>
</evidence>
<feature type="transmembrane region" description="Helical" evidence="1">
    <location>
        <begin position="20"/>
        <end position="38"/>
    </location>
</feature>
<keyword evidence="1" id="KW-0812">Transmembrane</keyword>
<keyword evidence="1" id="KW-1133">Transmembrane helix</keyword>
<gene>
    <name evidence="2" type="ORF">MNAB215_1098</name>
</gene>
<dbReference type="EMBL" id="FUEZ01000003">
    <property type="protein sequence ID" value="SPM38917.1"/>
    <property type="molecule type" value="Genomic_DNA"/>
</dbReference>
<sequence length="85" mass="9139">MASIRRVLQRPVSVQALLEFGIWLALPYLIFGFLWAVLHGDKVQALQEAWTNVVPAGADVAAFGEAAALWPVMLLLPSTCGAPGH</sequence>